<sequence length="323" mass="35455">MRAMILAAGLGTRLRPLTLVRPKALVPVMGTPVLDYWVTQLYEAGFEAVVVNAFHLQDELLAAVKERTWPIPVWVEAEPVLLGTGGGVRNVLDFFENKPFAVINGDTICKIPLKELYERHLDSGAGASLLMHDFPAFNNVAVKGKKNILGFGKEAIEMDSRGADVELKAFTGIHFIDPEILKGLSLGVPEDILTVYRKLIADGNPPLALFHPGIFWREMGSLEAYRSLNEELSRLSENFLPPLVTGRGVCLHPRASISSSASLKGFVVAGEGCRVHANVVLENVILWDHVEIETGSVLRNCIVTDGMRVNGVHDNETLFQVKK</sequence>
<keyword evidence="4" id="KW-0808">Transferase</keyword>
<protein>
    <submittedName>
        <fullName evidence="4">Mannose-1-phosphate guanylyltransferase</fullName>
    </submittedName>
</protein>
<dbReference type="Proteomes" id="UP001144372">
    <property type="component" value="Unassembled WGS sequence"/>
</dbReference>
<keyword evidence="4" id="KW-0548">Nucleotidyltransferase</keyword>
<name>A0A9W6FQZ1_9BACT</name>
<dbReference type="GO" id="GO:0016779">
    <property type="term" value="F:nucleotidyltransferase activity"/>
    <property type="evidence" value="ECO:0007669"/>
    <property type="project" value="UniProtKB-KW"/>
</dbReference>
<proteinExistence type="inferred from homology"/>
<organism evidence="4 5">
    <name type="scientific">Desulforhabdus amnigena</name>
    <dbReference type="NCBI Taxonomy" id="40218"/>
    <lineage>
        <taxon>Bacteria</taxon>
        <taxon>Pseudomonadati</taxon>
        <taxon>Thermodesulfobacteriota</taxon>
        <taxon>Syntrophobacteria</taxon>
        <taxon>Syntrophobacterales</taxon>
        <taxon>Syntrophobacteraceae</taxon>
        <taxon>Desulforhabdus</taxon>
    </lineage>
</organism>
<dbReference type="Pfam" id="PF25087">
    <property type="entry name" value="GMPPB_C"/>
    <property type="match status" value="1"/>
</dbReference>
<dbReference type="AlphaFoldDB" id="A0A9W6FQZ1"/>
<dbReference type="Pfam" id="PF00483">
    <property type="entry name" value="NTP_transferase"/>
    <property type="match status" value="1"/>
</dbReference>
<evidence type="ECO:0000259" key="2">
    <source>
        <dbReference type="Pfam" id="PF00483"/>
    </source>
</evidence>
<evidence type="ECO:0000256" key="1">
    <source>
        <dbReference type="ARBA" id="ARBA00007274"/>
    </source>
</evidence>
<comment type="caution">
    <text evidence="4">The sequence shown here is derived from an EMBL/GenBank/DDBJ whole genome shotgun (WGS) entry which is preliminary data.</text>
</comment>
<feature type="domain" description="Nucleotidyl transferase" evidence="2">
    <location>
        <begin position="3"/>
        <end position="127"/>
    </location>
</feature>
<evidence type="ECO:0000313" key="5">
    <source>
        <dbReference type="Proteomes" id="UP001144372"/>
    </source>
</evidence>
<dbReference type="RefSeq" id="WP_281792018.1">
    <property type="nucleotide sequence ID" value="NZ_BSDR01000001.1"/>
</dbReference>
<reference evidence="4" key="1">
    <citation type="submission" date="2022-12" db="EMBL/GenBank/DDBJ databases">
        <title>Reference genome sequencing for broad-spectrum identification of bacterial and archaeal isolates by mass spectrometry.</title>
        <authorList>
            <person name="Sekiguchi Y."/>
            <person name="Tourlousse D.M."/>
        </authorList>
    </citation>
    <scope>NUCLEOTIDE SEQUENCE</scope>
    <source>
        <strain evidence="4">ASRB1</strain>
    </source>
</reference>
<dbReference type="EMBL" id="BSDR01000001">
    <property type="protein sequence ID" value="GLI33002.1"/>
    <property type="molecule type" value="Genomic_DNA"/>
</dbReference>
<dbReference type="Gene3D" id="2.160.10.10">
    <property type="entry name" value="Hexapeptide repeat proteins"/>
    <property type="match status" value="1"/>
</dbReference>
<gene>
    <name evidence="4" type="ORF">DAMNIGENAA_04350</name>
</gene>
<keyword evidence="5" id="KW-1185">Reference proteome</keyword>
<dbReference type="InterPro" id="IPR005835">
    <property type="entry name" value="NTP_transferase_dom"/>
</dbReference>
<dbReference type="InterPro" id="IPR050486">
    <property type="entry name" value="Mannose-1P_guanyltransferase"/>
</dbReference>
<dbReference type="PANTHER" id="PTHR22572">
    <property type="entry name" value="SUGAR-1-PHOSPHATE GUANYL TRANSFERASE"/>
    <property type="match status" value="1"/>
</dbReference>
<feature type="domain" description="Mannose-1-phosphate guanyltransferase C-terminal" evidence="3">
    <location>
        <begin position="249"/>
        <end position="310"/>
    </location>
</feature>
<accession>A0A9W6FQZ1</accession>
<dbReference type="InterPro" id="IPR029044">
    <property type="entry name" value="Nucleotide-diphossugar_trans"/>
</dbReference>
<dbReference type="Gene3D" id="3.90.550.10">
    <property type="entry name" value="Spore Coat Polysaccharide Biosynthesis Protein SpsA, Chain A"/>
    <property type="match status" value="1"/>
</dbReference>
<comment type="similarity">
    <text evidence="1">Belongs to the transferase hexapeptide repeat family.</text>
</comment>
<dbReference type="InterPro" id="IPR056729">
    <property type="entry name" value="GMPPB_C"/>
</dbReference>
<evidence type="ECO:0000259" key="3">
    <source>
        <dbReference type="Pfam" id="PF25087"/>
    </source>
</evidence>
<evidence type="ECO:0000313" key="4">
    <source>
        <dbReference type="EMBL" id="GLI33002.1"/>
    </source>
</evidence>
<dbReference type="SUPFAM" id="SSF53448">
    <property type="entry name" value="Nucleotide-diphospho-sugar transferases"/>
    <property type="match status" value="1"/>
</dbReference>